<dbReference type="InterPro" id="IPR049142">
    <property type="entry name" value="MS_channel_1st"/>
</dbReference>
<gene>
    <name evidence="11" type="ORF">LCGC14_0886830</name>
</gene>
<feature type="transmembrane region" description="Helical" evidence="7">
    <location>
        <begin position="318"/>
        <end position="339"/>
    </location>
</feature>
<evidence type="ECO:0000256" key="3">
    <source>
        <dbReference type="ARBA" id="ARBA00022475"/>
    </source>
</evidence>
<reference evidence="11" key="1">
    <citation type="journal article" date="2015" name="Nature">
        <title>Complex archaea that bridge the gap between prokaryotes and eukaryotes.</title>
        <authorList>
            <person name="Spang A."/>
            <person name="Saw J.H."/>
            <person name="Jorgensen S.L."/>
            <person name="Zaremba-Niedzwiedzka K."/>
            <person name="Martijn J."/>
            <person name="Lind A.E."/>
            <person name="van Eijk R."/>
            <person name="Schleper C."/>
            <person name="Guy L."/>
            <person name="Ettema T.J."/>
        </authorList>
    </citation>
    <scope>NUCLEOTIDE SEQUENCE</scope>
</reference>
<feature type="domain" description="Mechanosensitive ion channel MscS C-terminal" evidence="9">
    <location>
        <begin position="446"/>
        <end position="527"/>
    </location>
</feature>
<keyword evidence="4 7" id="KW-0812">Transmembrane</keyword>
<feature type="transmembrane region" description="Helical" evidence="7">
    <location>
        <begin position="273"/>
        <end position="297"/>
    </location>
</feature>
<dbReference type="InterPro" id="IPR023408">
    <property type="entry name" value="MscS_beta-dom_sf"/>
</dbReference>
<dbReference type="Pfam" id="PF00924">
    <property type="entry name" value="MS_channel_2nd"/>
    <property type="match status" value="1"/>
</dbReference>
<dbReference type="GO" id="GO:0005886">
    <property type="term" value="C:plasma membrane"/>
    <property type="evidence" value="ECO:0007669"/>
    <property type="project" value="UniProtKB-SubCell"/>
</dbReference>
<evidence type="ECO:0000313" key="11">
    <source>
        <dbReference type="EMBL" id="KKN25247.1"/>
    </source>
</evidence>
<evidence type="ECO:0000256" key="5">
    <source>
        <dbReference type="ARBA" id="ARBA00022989"/>
    </source>
</evidence>
<evidence type="ECO:0000256" key="4">
    <source>
        <dbReference type="ARBA" id="ARBA00022692"/>
    </source>
</evidence>
<dbReference type="SUPFAM" id="SSF50182">
    <property type="entry name" value="Sm-like ribonucleoproteins"/>
    <property type="match status" value="1"/>
</dbReference>
<feature type="transmembrane region" description="Helical" evidence="7">
    <location>
        <begin position="345"/>
        <end position="365"/>
    </location>
</feature>
<evidence type="ECO:0000256" key="1">
    <source>
        <dbReference type="ARBA" id="ARBA00004651"/>
    </source>
</evidence>
<keyword evidence="6 7" id="KW-0472">Membrane</keyword>
<feature type="transmembrane region" description="Helical" evidence="7">
    <location>
        <begin position="247"/>
        <end position="267"/>
    </location>
</feature>
<name>A0A0F9PL27_9ZZZZ</name>
<evidence type="ECO:0000256" key="2">
    <source>
        <dbReference type="ARBA" id="ARBA00008017"/>
    </source>
</evidence>
<dbReference type="Gene3D" id="2.30.30.60">
    <property type="match status" value="1"/>
</dbReference>
<comment type="subcellular location">
    <subcellularLocation>
        <location evidence="1">Cell membrane</location>
        <topology evidence="1">Multi-pass membrane protein</topology>
    </subcellularLocation>
</comment>
<evidence type="ECO:0000259" key="9">
    <source>
        <dbReference type="Pfam" id="PF21082"/>
    </source>
</evidence>
<feature type="transmembrane region" description="Helical" evidence="7">
    <location>
        <begin position="202"/>
        <end position="226"/>
    </location>
</feature>
<dbReference type="InterPro" id="IPR011014">
    <property type="entry name" value="MscS_channel_TM-2"/>
</dbReference>
<dbReference type="InterPro" id="IPR049278">
    <property type="entry name" value="MS_channel_C"/>
</dbReference>
<dbReference type="GO" id="GO:0055085">
    <property type="term" value="P:transmembrane transport"/>
    <property type="evidence" value="ECO:0007669"/>
    <property type="project" value="InterPro"/>
</dbReference>
<evidence type="ECO:0000256" key="7">
    <source>
        <dbReference type="SAM" id="Phobius"/>
    </source>
</evidence>
<evidence type="ECO:0000256" key="6">
    <source>
        <dbReference type="ARBA" id="ARBA00023136"/>
    </source>
</evidence>
<dbReference type="InterPro" id="IPR011066">
    <property type="entry name" value="MscS_channel_C_sf"/>
</dbReference>
<dbReference type="AlphaFoldDB" id="A0A0F9PL27"/>
<accession>A0A0F9PL27</accession>
<dbReference type="InterPro" id="IPR006685">
    <property type="entry name" value="MscS_channel_2nd"/>
</dbReference>
<dbReference type="SUPFAM" id="SSF82861">
    <property type="entry name" value="Mechanosensitive channel protein MscS (YggB), transmembrane region"/>
    <property type="match status" value="1"/>
</dbReference>
<dbReference type="InterPro" id="IPR010920">
    <property type="entry name" value="LSM_dom_sf"/>
</dbReference>
<dbReference type="SUPFAM" id="SSF82689">
    <property type="entry name" value="Mechanosensitive channel protein MscS (YggB), C-terminal domain"/>
    <property type="match status" value="1"/>
</dbReference>
<feature type="domain" description="Mechanosensitive ion channel transmembrane helices 2/3" evidence="10">
    <location>
        <begin position="328"/>
        <end position="366"/>
    </location>
</feature>
<dbReference type="InterPro" id="IPR045042">
    <property type="entry name" value="YnaI-like"/>
</dbReference>
<organism evidence="11">
    <name type="scientific">marine sediment metagenome</name>
    <dbReference type="NCBI Taxonomy" id="412755"/>
    <lineage>
        <taxon>unclassified sequences</taxon>
        <taxon>metagenomes</taxon>
        <taxon>ecological metagenomes</taxon>
    </lineage>
</organism>
<dbReference type="Gene3D" id="3.30.70.100">
    <property type="match status" value="1"/>
</dbReference>
<dbReference type="Pfam" id="PF21088">
    <property type="entry name" value="MS_channel_1st"/>
    <property type="match status" value="1"/>
</dbReference>
<comment type="similarity">
    <text evidence="2">Belongs to the MscS (TC 1.A.23) family.</text>
</comment>
<protein>
    <submittedName>
        <fullName evidence="11">Uncharacterized protein</fullName>
    </submittedName>
</protein>
<dbReference type="EMBL" id="LAZR01002818">
    <property type="protein sequence ID" value="KKN25247.1"/>
    <property type="molecule type" value="Genomic_DNA"/>
</dbReference>
<dbReference type="PANTHER" id="PTHR43634:SF2">
    <property type="entry name" value="LOW CONDUCTANCE MECHANOSENSITIVE CHANNEL YNAI"/>
    <property type="match status" value="1"/>
</dbReference>
<dbReference type="PANTHER" id="PTHR43634">
    <property type="entry name" value="OW CONDUCTANCE MECHANOSENSITIVE CHANNEL"/>
    <property type="match status" value="1"/>
</dbReference>
<evidence type="ECO:0000259" key="8">
    <source>
        <dbReference type="Pfam" id="PF00924"/>
    </source>
</evidence>
<feature type="domain" description="Mechanosensitive ion channel MscS" evidence="8">
    <location>
        <begin position="367"/>
        <end position="432"/>
    </location>
</feature>
<evidence type="ECO:0000259" key="10">
    <source>
        <dbReference type="Pfam" id="PF21088"/>
    </source>
</evidence>
<dbReference type="Gene3D" id="1.10.287.1260">
    <property type="match status" value="1"/>
</dbReference>
<keyword evidence="3" id="KW-1003">Cell membrane</keyword>
<keyword evidence="5 7" id="KW-1133">Transmembrane helix</keyword>
<comment type="caution">
    <text evidence="11">The sequence shown here is derived from an EMBL/GenBank/DDBJ whole genome shotgun (WGS) entry which is preliminary data.</text>
</comment>
<dbReference type="Pfam" id="PF21082">
    <property type="entry name" value="MS_channel_3rd"/>
    <property type="match status" value="1"/>
</dbReference>
<sequence>MIKSSLFFFFILLSLSVQAGGGINPAAIVGMQTATSQDKTADISVEQLNLTEPRITVKQFVKAMDKVAAGDDKAIEQAVSTFDLSNVSPIIRTERGRETARLLFNIMQLAEIPKLSDIPQKPKSKQYTYLRTDVGNIVLRLDDQGNWLFSPESIEAIPDIYNGLSDNTELVKQSSSKVSLPISVRLRSDIPGFLKGGFLLEYWQWIGLFLIIVIGSVADKALAFILKVHIKRRKHHHHLYTELDDDVLRPLGLMAMALMWWSGLNLLGLPDTALLILLVAVKLLVSISGIWSAFRLVDIFNAYWTARASKTQTKYDDLLVPMMTKSMKVFVVVMGIVFAADNLNIDVTSLLAGLGLGGLAFALAAKDLLGNFFGSLTVLMDRPFHIGDWVVIGDIEGMVEEVGFRSTRIRTFYNSLVTMPNSILTTTKIDNMGARRYRRMLTKLAVTYDTPPEKIEGFCEGIRRIIQLHPYMRKDLYQVYFNDYGAASLDILLYVFWATPDWNTELRERHRFLLDVLRLARQMEIEFAFPTQTLYLKRGENAVPKASAYSPAMSQDEAFAKGHAEAESIVSQTLGDRIPGPVEFPR</sequence>
<proteinExistence type="inferred from homology"/>